<dbReference type="eggNOG" id="COG0438">
    <property type="taxonomic scope" value="Bacteria"/>
</dbReference>
<dbReference type="RefSeq" id="WP_003497492.1">
    <property type="nucleotide sequence ID" value="NZ_GL834305.1"/>
</dbReference>
<dbReference type="CDD" id="cd03794">
    <property type="entry name" value="GT4_WbuB-like"/>
    <property type="match status" value="1"/>
</dbReference>
<keyword evidence="4" id="KW-1185">Reference proteome</keyword>
<gene>
    <name evidence="3" type="ORF">HMPREF9474_00252</name>
</gene>
<dbReference type="AlphaFoldDB" id="E7GH59"/>
<proteinExistence type="predicted"/>
<dbReference type="Pfam" id="PF00534">
    <property type="entry name" value="Glycos_transf_1"/>
    <property type="match status" value="1"/>
</dbReference>
<reference evidence="3 4" key="1">
    <citation type="submission" date="2010-12" db="EMBL/GenBank/DDBJ databases">
        <title>The Genome Sequence of Clostridium symbiosum strain WAL-14163.</title>
        <authorList>
            <person name="Earl A."/>
            <person name="Ward D."/>
            <person name="Feldgarden M."/>
            <person name="Gevers D."/>
            <person name="Finegold S.M."/>
            <person name="Summanen P.H."/>
            <person name="Molitoris D.R."/>
            <person name="Vaisanen M.L."/>
            <person name="Daigneault M."/>
            <person name="Young S.K."/>
            <person name="Zeng Q."/>
            <person name="Gargeya S."/>
            <person name="Fitzgerald M."/>
            <person name="Haas B."/>
            <person name="Abouelleil A."/>
            <person name="Alvarado L."/>
            <person name="Arachchi H.M."/>
            <person name="Berlin A."/>
            <person name="Brown A."/>
            <person name="Chapman S.B."/>
            <person name="Chen Z."/>
            <person name="Dunbar C."/>
            <person name="Freedman E."/>
            <person name="Gearin G."/>
            <person name="Gellesch M."/>
            <person name="Goldberg J."/>
            <person name="Griggs A."/>
            <person name="Gujja S."/>
            <person name="Heilman E."/>
            <person name="Heiman D."/>
            <person name="Howarth C."/>
            <person name="Larson L."/>
            <person name="Lui A."/>
            <person name="MacDonald P.J.P."/>
            <person name="Mehta T."/>
            <person name="Montmayeur A."/>
            <person name="Murphy C."/>
            <person name="Neiman D."/>
            <person name="Pearson M."/>
            <person name="Priest M."/>
            <person name="Roberts A."/>
            <person name="Saif S."/>
            <person name="Shea T."/>
            <person name="Shenoy N."/>
            <person name="Sisk P."/>
            <person name="Stolte C."/>
            <person name="Sykes S."/>
            <person name="White J."/>
            <person name="Yandava C."/>
            <person name="Nusbaum C."/>
            <person name="Birren B."/>
        </authorList>
    </citation>
    <scope>NUCLEOTIDE SEQUENCE [LARGE SCALE GENOMIC DNA]</scope>
    <source>
        <strain evidence="3 4">WAL-14163</strain>
    </source>
</reference>
<dbReference type="HOGENOM" id="CLU_009583_11_2_9"/>
<dbReference type="EMBL" id="ADLQ01000010">
    <property type="protein sequence ID" value="EGA95837.1"/>
    <property type="molecule type" value="Genomic_DNA"/>
</dbReference>
<evidence type="ECO:0000313" key="3">
    <source>
        <dbReference type="EMBL" id="EGA95837.1"/>
    </source>
</evidence>
<dbReference type="SUPFAM" id="SSF53756">
    <property type="entry name" value="UDP-Glycosyltransferase/glycogen phosphorylase"/>
    <property type="match status" value="1"/>
</dbReference>
<dbReference type="GO" id="GO:0016758">
    <property type="term" value="F:hexosyltransferase activity"/>
    <property type="evidence" value="ECO:0007669"/>
    <property type="project" value="TreeGrafter"/>
</dbReference>
<evidence type="ECO:0000259" key="1">
    <source>
        <dbReference type="Pfam" id="PF00534"/>
    </source>
</evidence>
<organism evidence="3 4">
    <name type="scientific">Clostridium symbiosum (strain WAL-14163)</name>
    <dbReference type="NCBI Taxonomy" id="742740"/>
    <lineage>
        <taxon>Bacteria</taxon>
        <taxon>Bacillati</taxon>
        <taxon>Bacillota</taxon>
        <taxon>Clostridia</taxon>
        <taxon>Lachnospirales</taxon>
        <taxon>Lachnospiraceae</taxon>
        <taxon>Otoolea</taxon>
    </lineage>
</organism>
<comment type="caution">
    <text evidence="3">The sequence shown here is derived from an EMBL/GenBank/DDBJ whole genome shotgun (WGS) entry which is preliminary data.</text>
</comment>
<dbReference type="PANTHER" id="PTHR45947:SF3">
    <property type="entry name" value="SULFOQUINOVOSYL TRANSFERASE SQD2"/>
    <property type="match status" value="1"/>
</dbReference>
<evidence type="ECO:0000259" key="2">
    <source>
        <dbReference type="Pfam" id="PF13579"/>
    </source>
</evidence>
<accession>E7GH59</accession>
<dbReference type="InterPro" id="IPR050194">
    <property type="entry name" value="Glycosyltransferase_grp1"/>
</dbReference>
<dbReference type="Pfam" id="PF13579">
    <property type="entry name" value="Glyco_trans_4_4"/>
    <property type="match status" value="1"/>
</dbReference>
<sequence length="418" mass="48394">MKGKVWIFHHYATPPERSGLTRPYDLGHELKNYGYETTVFSSSYLHYSDEQLINTKNTVLEDNTGPVPFVYIKTSSYKNNGISRVKNLVDYFLNLIRYCRRQTGPDIIIASSPHLLTLLAGILIGKIHKVPCICEIRDLWPEAIFAVGKLRRDSFLGKMLLKCEHWIYKKAFALIFTKEGDITYLEDQGWLSTLKKRDVERKKCFYINNGIDFTQYKEDIRNNPYEDPDLSGDDFKVIYTGTLRKINNLELIVDTAAILKDESSIRFLIYGNGNMQQELERKVKELNLYNISFKGRIEKKYIPYVLSRASVTLLHYSSQLYNWSRGNSSNKLFEYMAAGKPVLSTVKMGYSPIKKYHCGLEVESPSAEHIAEAILKIKGLSKVERERLGKNAEDGARDFDYKELTKKLLEVFEYVRME</sequence>
<dbReference type="InterPro" id="IPR001296">
    <property type="entry name" value="Glyco_trans_1"/>
</dbReference>
<dbReference type="InterPro" id="IPR028098">
    <property type="entry name" value="Glyco_trans_4-like_N"/>
</dbReference>
<dbReference type="Proteomes" id="UP000002970">
    <property type="component" value="Unassembled WGS sequence"/>
</dbReference>
<name>E7GH59_CLOS6</name>
<feature type="domain" description="Glycosyltransferase subfamily 4-like N-terminal" evidence="2">
    <location>
        <begin position="25"/>
        <end position="189"/>
    </location>
</feature>
<evidence type="ECO:0000313" key="4">
    <source>
        <dbReference type="Proteomes" id="UP000002970"/>
    </source>
</evidence>
<protein>
    <submittedName>
        <fullName evidence="3">Uncharacterized protein</fullName>
    </submittedName>
</protein>
<dbReference type="STRING" id="1512.GCA_900049235_00287"/>
<dbReference type="PANTHER" id="PTHR45947">
    <property type="entry name" value="SULFOQUINOVOSYL TRANSFERASE SQD2"/>
    <property type="match status" value="1"/>
</dbReference>
<dbReference type="Gene3D" id="3.40.50.2000">
    <property type="entry name" value="Glycogen Phosphorylase B"/>
    <property type="match status" value="2"/>
</dbReference>
<feature type="domain" description="Glycosyl transferase family 1" evidence="1">
    <location>
        <begin position="230"/>
        <end position="393"/>
    </location>
</feature>